<comment type="cofactor">
    <cofactor evidence="2">
        <name>Mg(2+)</name>
        <dbReference type="ChEBI" id="CHEBI:18420"/>
    </cofactor>
</comment>
<dbReference type="PIRSF" id="PIRSF006755">
    <property type="entry name" value="DTB_synth"/>
    <property type="match status" value="1"/>
</dbReference>
<comment type="pathway">
    <text evidence="2">Cofactor biosynthesis; biotin biosynthesis; biotin from 7,8-diaminononanoate: step 1/2.</text>
</comment>
<feature type="binding site" evidence="2">
    <location>
        <position position="124"/>
    </location>
    <ligand>
        <name>Mg(2+)</name>
        <dbReference type="ChEBI" id="CHEBI:18420"/>
    </ligand>
</feature>
<dbReference type="NCBIfam" id="TIGR00347">
    <property type="entry name" value="bioD"/>
    <property type="match status" value="1"/>
</dbReference>
<feature type="binding site" evidence="2">
    <location>
        <position position="16"/>
    </location>
    <ligand>
        <name>Mg(2+)</name>
        <dbReference type="ChEBI" id="CHEBI:18420"/>
    </ligand>
</feature>
<keyword evidence="1 2" id="KW-0093">Biotin biosynthesis</keyword>
<keyword evidence="2" id="KW-0547">Nucleotide-binding</keyword>
<dbReference type="RefSeq" id="WP_309635766.1">
    <property type="nucleotide sequence ID" value="NZ_JARWAL010000002.1"/>
</dbReference>
<feature type="binding site" evidence="2">
    <location>
        <position position="54"/>
    </location>
    <ligand>
        <name>ATP</name>
        <dbReference type="ChEBI" id="CHEBI:30616"/>
    </ligand>
</feature>
<organism evidence="3 4">
    <name type="scientific">Halomonas mongoliensis</name>
    <dbReference type="NCBI Taxonomy" id="321265"/>
    <lineage>
        <taxon>Bacteria</taxon>
        <taxon>Pseudomonadati</taxon>
        <taxon>Pseudomonadota</taxon>
        <taxon>Gammaproteobacteria</taxon>
        <taxon>Oceanospirillales</taxon>
        <taxon>Halomonadaceae</taxon>
        <taxon>Halomonas</taxon>
    </lineage>
</organism>
<keyword evidence="2" id="KW-0460">Magnesium</keyword>
<dbReference type="EC" id="6.3.3.3" evidence="2"/>
<feature type="binding site" evidence="2">
    <location>
        <begin position="217"/>
        <end position="219"/>
    </location>
    <ligand>
        <name>ATP</name>
        <dbReference type="ChEBI" id="CHEBI:30616"/>
    </ligand>
</feature>
<dbReference type="InterPro" id="IPR004472">
    <property type="entry name" value="DTB_synth_BioD"/>
</dbReference>
<evidence type="ECO:0000256" key="1">
    <source>
        <dbReference type="ARBA" id="ARBA00022756"/>
    </source>
</evidence>
<reference evidence="3 4" key="1">
    <citation type="submission" date="2023-04" db="EMBL/GenBank/DDBJ databases">
        <title>A long-awaited taxogenomic arrangement of the family Halomonadaceae.</title>
        <authorList>
            <person name="De La Haba R."/>
            <person name="Chuvochina M."/>
            <person name="Wittouck S."/>
            <person name="Arahal D.R."/>
            <person name="Sanchez-Porro C."/>
            <person name="Hugenholtz P."/>
            <person name="Ventosa A."/>
        </authorList>
    </citation>
    <scope>NUCLEOTIDE SEQUENCE [LARGE SCALE GENOMIC DNA]</scope>
    <source>
        <strain evidence="3 4">DSM 17332</strain>
    </source>
</reference>
<keyword evidence="2" id="KW-0963">Cytoplasm</keyword>
<comment type="function">
    <text evidence="2">Catalyzes a mechanistically unusual reaction, the ATP-dependent insertion of CO2 between the N7 and N8 nitrogen atoms of 7,8-diaminopelargonic acid (DAPA, also called 7,8-diammoniononanoate) to form a ureido ring.</text>
</comment>
<dbReference type="Proteomes" id="UP001252270">
    <property type="component" value="Unassembled WGS sequence"/>
</dbReference>
<sequence>MPAYFVTGTDTDAGKTLAACGLLALARRAGLTTLGLKPVASGSDATPGGLRNADALALQAQSRPQAGAAGGQAVDYATINPYAFAPAIAPHLAARRAGVEVRLADLSGWLRPLLALECDLTLVEGAGGWRVPLSAREDLAGLAAAHALPVILVVGLRLGCISQARLTAEAIAHDGLRLAGWIGSLVEPAFAEDGALYRDNLATLASALPAPCLGVIPRLPAGTPRAMAESAAGCLELPDVH</sequence>
<protein>
    <recommendedName>
        <fullName evidence="2">ATP-dependent dethiobiotin synthetase BioD</fullName>
        <ecNumber evidence="2">6.3.3.3</ecNumber>
    </recommendedName>
    <alternativeName>
        <fullName evidence="2">DTB synthetase</fullName>
        <shortName evidence="2">DTBS</shortName>
    </alternativeName>
    <alternativeName>
        <fullName evidence="2">Dethiobiotin synthase</fullName>
    </alternativeName>
</protein>
<dbReference type="CDD" id="cd03109">
    <property type="entry name" value="DTBS"/>
    <property type="match status" value="1"/>
</dbReference>
<dbReference type="EMBL" id="JARWAL010000002">
    <property type="protein sequence ID" value="MDR5891841.1"/>
    <property type="molecule type" value="Genomic_DNA"/>
</dbReference>
<feature type="active site" evidence="2">
    <location>
        <position position="37"/>
    </location>
</feature>
<evidence type="ECO:0000313" key="3">
    <source>
        <dbReference type="EMBL" id="MDR5891841.1"/>
    </source>
</evidence>
<dbReference type="SUPFAM" id="SSF52540">
    <property type="entry name" value="P-loop containing nucleoside triphosphate hydrolases"/>
    <property type="match status" value="1"/>
</dbReference>
<comment type="caution">
    <text evidence="3">The sequence shown here is derived from an EMBL/GenBank/DDBJ whole genome shotgun (WGS) entry which is preliminary data.</text>
</comment>
<dbReference type="GO" id="GO:0004141">
    <property type="term" value="F:dethiobiotin synthase activity"/>
    <property type="evidence" value="ECO:0007669"/>
    <property type="project" value="UniProtKB-EC"/>
</dbReference>
<feature type="binding site" evidence="2">
    <location>
        <begin position="12"/>
        <end position="17"/>
    </location>
    <ligand>
        <name>ATP</name>
        <dbReference type="ChEBI" id="CHEBI:30616"/>
    </ligand>
</feature>
<comment type="catalytic activity">
    <reaction evidence="2">
        <text>(7R,8S)-7,8-diammoniononanoate + CO2 + ATP = (4R,5S)-dethiobiotin + ADP + phosphate + 3 H(+)</text>
        <dbReference type="Rhea" id="RHEA:15805"/>
        <dbReference type="ChEBI" id="CHEBI:15378"/>
        <dbReference type="ChEBI" id="CHEBI:16526"/>
        <dbReference type="ChEBI" id="CHEBI:30616"/>
        <dbReference type="ChEBI" id="CHEBI:43474"/>
        <dbReference type="ChEBI" id="CHEBI:149469"/>
        <dbReference type="ChEBI" id="CHEBI:149473"/>
        <dbReference type="ChEBI" id="CHEBI:456216"/>
        <dbReference type="EC" id="6.3.3.3"/>
    </reaction>
</comment>
<dbReference type="HAMAP" id="MF_00336">
    <property type="entry name" value="BioD"/>
    <property type="match status" value="1"/>
</dbReference>
<name>A0ABU1GIL9_9GAMM</name>
<keyword evidence="2" id="KW-0479">Metal-binding</keyword>
<evidence type="ECO:0000313" key="4">
    <source>
        <dbReference type="Proteomes" id="UP001252270"/>
    </source>
</evidence>
<keyword evidence="2 3" id="KW-0436">Ligase</keyword>
<comment type="caution">
    <text evidence="2">Lacks conserved residue(s) required for the propagation of feature annotation.</text>
</comment>
<feature type="binding site" evidence="2">
    <location>
        <position position="41"/>
    </location>
    <ligand>
        <name>substrate</name>
    </ligand>
</feature>
<dbReference type="PANTHER" id="PTHR43210:SF5">
    <property type="entry name" value="DETHIOBIOTIN SYNTHETASE"/>
    <property type="match status" value="1"/>
</dbReference>
<keyword evidence="2" id="KW-0067">ATP-binding</keyword>
<dbReference type="PANTHER" id="PTHR43210">
    <property type="entry name" value="DETHIOBIOTIN SYNTHETASE"/>
    <property type="match status" value="1"/>
</dbReference>
<evidence type="ECO:0000256" key="2">
    <source>
        <dbReference type="HAMAP-Rule" id="MF_00336"/>
    </source>
</evidence>
<keyword evidence="4" id="KW-1185">Reference proteome</keyword>
<comment type="subunit">
    <text evidence="2">Homodimer.</text>
</comment>
<proteinExistence type="inferred from homology"/>
<comment type="similarity">
    <text evidence="2">Belongs to the dethiobiotin synthetase family.</text>
</comment>
<feature type="binding site" evidence="2">
    <location>
        <position position="54"/>
    </location>
    <ligand>
        <name>Mg(2+)</name>
        <dbReference type="ChEBI" id="CHEBI:18420"/>
    </ligand>
</feature>
<comment type="subcellular location">
    <subcellularLocation>
        <location evidence="2">Cytoplasm</location>
    </subcellularLocation>
</comment>
<feature type="binding site" evidence="2">
    <location>
        <begin position="124"/>
        <end position="127"/>
    </location>
    <ligand>
        <name>ATP</name>
        <dbReference type="ChEBI" id="CHEBI:30616"/>
    </ligand>
</feature>
<gene>
    <name evidence="2 3" type="primary">bioD</name>
    <name evidence="3" type="ORF">QC820_03370</name>
</gene>
<accession>A0ABU1GIL9</accession>
<dbReference type="Gene3D" id="3.40.50.300">
    <property type="entry name" value="P-loop containing nucleotide triphosphate hydrolases"/>
    <property type="match status" value="1"/>
</dbReference>
<dbReference type="Pfam" id="PF13500">
    <property type="entry name" value="AAA_26"/>
    <property type="match status" value="1"/>
</dbReference>
<dbReference type="InterPro" id="IPR027417">
    <property type="entry name" value="P-loop_NTPase"/>
</dbReference>